<evidence type="ECO:0000313" key="1">
    <source>
        <dbReference type="EMBL" id="OCH87750.1"/>
    </source>
</evidence>
<evidence type="ECO:0000313" key="2">
    <source>
        <dbReference type="Proteomes" id="UP000250043"/>
    </source>
</evidence>
<name>A0A8E2AYH1_9APHY</name>
<organism evidence="1 2">
    <name type="scientific">Obba rivulosa</name>
    <dbReference type="NCBI Taxonomy" id="1052685"/>
    <lineage>
        <taxon>Eukaryota</taxon>
        <taxon>Fungi</taxon>
        <taxon>Dikarya</taxon>
        <taxon>Basidiomycota</taxon>
        <taxon>Agaricomycotina</taxon>
        <taxon>Agaricomycetes</taxon>
        <taxon>Polyporales</taxon>
        <taxon>Gelatoporiaceae</taxon>
        <taxon>Obba</taxon>
    </lineage>
</organism>
<dbReference type="EMBL" id="KV722474">
    <property type="protein sequence ID" value="OCH87750.1"/>
    <property type="molecule type" value="Genomic_DNA"/>
</dbReference>
<reference evidence="1 2" key="1">
    <citation type="submission" date="2016-07" db="EMBL/GenBank/DDBJ databases">
        <title>Draft genome of the white-rot fungus Obba rivulosa 3A-2.</title>
        <authorList>
            <consortium name="DOE Joint Genome Institute"/>
            <person name="Miettinen O."/>
            <person name="Riley R."/>
            <person name="Acob R."/>
            <person name="Barry K."/>
            <person name="Cullen D."/>
            <person name="De Vries R."/>
            <person name="Hainaut M."/>
            <person name="Hatakka A."/>
            <person name="Henrissat B."/>
            <person name="Hilden K."/>
            <person name="Kuo R."/>
            <person name="Labutti K."/>
            <person name="Lipzen A."/>
            <person name="Makela M.R."/>
            <person name="Sandor L."/>
            <person name="Spatafora J.W."/>
            <person name="Grigoriev I.V."/>
            <person name="Hibbett D.S."/>
        </authorList>
    </citation>
    <scope>NUCLEOTIDE SEQUENCE [LARGE SCALE GENOMIC DNA]</scope>
    <source>
        <strain evidence="1 2">3A-2</strain>
    </source>
</reference>
<proteinExistence type="predicted"/>
<gene>
    <name evidence="1" type="ORF">OBBRIDRAFT_134581</name>
</gene>
<accession>A0A8E2AYH1</accession>
<dbReference type="Proteomes" id="UP000250043">
    <property type="component" value="Unassembled WGS sequence"/>
</dbReference>
<keyword evidence="2" id="KW-1185">Reference proteome</keyword>
<dbReference type="AlphaFoldDB" id="A0A8E2AYH1"/>
<protein>
    <submittedName>
        <fullName evidence="1">Uncharacterized protein</fullName>
    </submittedName>
</protein>
<sequence>MIVATLGGTGPARRVGMFLFIAAATISRELTDTGVRPLLHLIGLLDKLNKLSVLNGRKLRPMAKRKKSWYINRVSLWYSQSPLRAHKPRDV</sequence>